<dbReference type="Proteomes" id="UP001208570">
    <property type="component" value="Unassembled WGS sequence"/>
</dbReference>
<dbReference type="PROSITE" id="PS50294">
    <property type="entry name" value="WD_REPEATS_REGION"/>
    <property type="match status" value="1"/>
</dbReference>
<dbReference type="InterPro" id="IPR036322">
    <property type="entry name" value="WD40_repeat_dom_sf"/>
</dbReference>
<gene>
    <name evidence="5" type="ORF">LSH36_202g04009</name>
</gene>
<proteinExistence type="predicted"/>
<feature type="compositionally biased region" description="Basic and acidic residues" evidence="4">
    <location>
        <begin position="126"/>
        <end position="145"/>
    </location>
</feature>
<feature type="region of interest" description="Disordered" evidence="4">
    <location>
        <begin position="248"/>
        <end position="276"/>
    </location>
</feature>
<comment type="caution">
    <text evidence="5">The sequence shown here is derived from an EMBL/GenBank/DDBJ whole genome shotgun (WGS) entry which is preliminary data.</text>
</comment>
<keyword evidence="1 3" id="KW-0853">WD repeat</keyword>
<evidence type="ECO:0000256" key="3">
    <source>
        <dbReference type="PROSITE-ProRule" id="PRU00221"/>
    </source>
</evidence>
<accession>A0AAD9JQ76</accession>
<evidence type="ECO:0000313" key="5">
    <source>
        <dbReference type="EMBL" id="KAK2156906.1"/>
    </source>
</evidence>
<feature type="compositionally biased region" description="Acidic residues" evidence="4">
    <location>
        <begin position="262"/>
        <end position="272"/>
    </location>
</feature>
<dbReference type="AlphaFoldDB" id="A0AAD9JQ76"/>
<dbReference type="EMBL" id="JAODUP010000202">
    <property type="protein sequence ID" value="KAK2156906.1"/>
    <property type="molecule type" value="Genomic_DNA"/>
</dbReference>
<feature type="compositionally biased region" description="Acidic residues" evidence="4">
    <location>
        <begin position="699"/>
        <end position="712"/>
    </location>
</feature>
<feature type="region of interest" description="Disordered" evidence="4">
    <location>
        <begin position="69"/>
        <end position="198"/>
    </location>
</feature>
<feature type="compositionally biased region" description="Low complexity" evidence="4">
    <location>
        <begin position="186"/>
        <end position="197"/>
    </location>
</feature>
<keyword evidence="6" id="KW-1185">Reference proteome</keyword>
<feature type="compositionally biased region" description="Polar residues" evidence="4">
    <location>
        <begin position="29"/>
        <end position="52"/>
    </location>
</feature>
<keyword evidence="2" id="KW-0677">Repeat</keyword>
<name>A0AAD9JQ76_9ANNE</name>
<feature type="compositionally biased region" description="Basic and acidic residues" evidence="4">
    <location>
        <begin position="248"/>
        <end position="261"/>
    </location>
</feature>
<dbReference type="PANTHER" id="PTHR15574:SF21">
    <property type="entry name" value="DDB1- AND CUL4-ASSOCIATED FACTOR 8"/>
    <property type="match status" value="1"/>
</dbReference>
<reference evidence="5" key="1">
    <citation type="journal article" date="2023" name="Mol. Biol. Evol.">
        <title>Third-Generation Sequencing Reveals the Adaptive Role of the Epigenome in Three Deep-Sea Polychaetes.</title>
        <authorList>
            <person name="Perez M."/>
            <person name="Aroh O."/>
            <person name="Sun Y."/>
            <person name="Lan Y."/>
            <person name="Juniper S.K."/>
            <person name="Young C.R."/>
            <person name="Angers B."/>
            <person name="Qian P.Y."/>
        </authorList>
    </citation>
    <scope>NUCLEOTIDE SEQUENCE</scope>
    <source>
        <strain evidence="5">P08H-3</strain>
    </source>
</reference>
<feature type="region of interest" description="Disordered" evidence="4">
    <location>
        <begin position="21"/>
        <end position="52"/>
    </location>
</feature>
<evidence type="ECO:0000313" key="6">
    <source>
        <dbReference type="Proteomes" id="UP001208570"/>
    </source>
</evidence>
<dbReference type="GO" id="GO:0080008">
    <property type="term" value="C:Cul4-RING E3 ubiquitin ligase complex"/>
    <property type="evidence" value="ECO:0007669"/>
    <property type="project" value="TreeGrafter"/>
</dbReference>
<dbReference type="InterPro" id="IPR045151">
    <property type="entry name" value="DCAF8"/>
</dbReference>
<evidence type="ECO:0000256" key="2">
    <source>
        <dbReference type="ARBA" id="ARBA00022737"/>
    </source>
</evidence>
<dbReference type="PANTHER" id="PTHR15574">
    <property type="entry name" value="WD REPEAT DOMAIN-CONTAINING FAMILY"/>
    <property type="match status" value="1"/>
</dbReference>
<organism evidence="5 6">
    <name type="scientific">Paralvinella palmiformis</name>
    <dbReference type="NCBI Taxonomy" id="53620"/>
    <lineage>
        <taxon>Eukaryota</taxon>
        <taxon>Metazoa</taxon>
        <taxon>Spiralia</taxon>
        <taxon>Lophotrochozoa</taxon>
        <taxon>Annelida</taxon>
        <taxon>Polychaeta</taxon>
        <taxon>Sedentaria</taxon>
        <taxon>Canalipalpata</taxon>
        <taxon>Terebellida</taxon>
        <taxon>Terebelliformia</taxon>
        <taxon>Alvinellidae</taxon>
        <taxon>Paralvinella</taxon>
    </lineage>
</organism>
<dbReference type="Pfam" id="PF00400">
    <property type="entry name" value="WD40"/>
    <property type="match status" value="2"/>
</dbReference>
<dbReference type="Gene3D" id="2.130.10.10">
    <property type="entry name" value="YVTN repeat-like/Quinoprotein amine dehydrogenase"/>
    <property type="match status" value="1"/>
</dbReference>
<feature type="region of interest" description="Disordered" evidence="4">
    <location>
        <begin position="687"/>
        <end position="721"/>
    </location>
</feature>
<feature type="repeat" description="WD" evidence="3">
    <location>
        <begin position="320"/>
        <end position="352"/>
    </location>
</feature>
<sequence>MADKENDAIDIFIKLTEQAVIGPEEATKQSETNSDMSVEDSTVTSSDKQVTSSQDFCQCSEALVNTSTINSSGNACEGSKMSVLPPATDSSSATLDSDLKPEGNCFGMLKKDDSGIVLLKSPGADRSSDDVDHNSQDDNSKHDQSLEAGASERVNRPSTSNESEGVVADFVDPEEGEAAQADDAKSSSVTESENSSEQDMFRHQLGGIVQSVLVVRPGRLPVISKRHLPLDSDDDDEDNDNDNSAEELMQHEQTKDSSSDKSDDDMDIDLEPPGDTWRPLIELEKQQLGHNNKLPVARLFKNRCGASINLVQRLKLYSKLEHHEGCVNALHFNEQGTLLASGSDDLDIIVWKWLEKKPFFVFESGHRSNVFQISEDMVDEIFVVHFQSKFMPYTGDTHIVSCARDGQVRLAELSSTGTCKGTKKLAQHKGAAHKLALLQDSSHVFYSCGEDAVTFEIDLRQEKPNKVFDKRMTSEGENSGLVKKYSPHHLQMSTDNDLKANVTCAVYSYNGQEILATYNDEDIYLFDNTQSDGADSIHRYRGHRNNATGLDLHYLICSEIAFSHSLVKGVNFYGPKSEFIVTGSDCGNIFLWEKQSEKIVNFYQGDNAGVVNVLEPHPHSPIIATSGLDHDVKVWMPLAQQPTKLDGLKRVAKRNKKERDEDRIDPDDAIDSTTFWRLMQHFRRTARARLGEDTSSDSNDSDNSDDDDDSDREDAMQCVPS</sequence>
<dbReference type="InterPro" id="IPR001680">
    <property type="entry name" value="WD40_rpt"/>
</dbReference>
<protein>
    <recommendedName>
        <fullName evidence="7">DDB1- and CUL4-associated factor 8</fullName>
    </recommendedName>
</protein>
<dbReference type="SMART" id="SM00320">
    <property type="entry name" value="WD40"/>
    <property type="match status" value="6"/>
</dbReference>
<feature type="compositionally biased region" description="Low complexity" evidence="4">
    <location>
        <begin position="87"/>
        <end position="96"/>
    </location>
</feature>
<dbReference type="PROSITE" id="PS50082">
    <property type="entry name" value="WD_REPEATS_2"/>
    <property type="match status" value="1"/>
</dbReference>
<evidence type="ECO:0008006" key="7">
    <source>
        <dbReference type="Google" id="ProtNLM"/>
    </source>
</evidence>
<dbReference type="InterPro" id="IPR015943">
    <property type="entry name" value="WD40/YVTN_repeat-like_dom_sf"/>
</dbReference>
<dbReference type="GO" id="GO:0005737">
    <property type="term" value="C:cytoplasm"/>
    <property type="evidence" value="ECO:0007669"/>
    <property type="project" value="TreeGrafter"/>
</dbReference>
<evidence type="ECO:0000256" key="1">
    <source>
        <dbReference type="ARBA" id="ARBA00022574"/>
    </source>
</evidence>
<dbReference type="SUPFAM" id="SSF50978">
    <property type="entry name" value="WD40 repeat-like"/>
    <property type="match status" value="1"/>
</dbReference>
<evidence type="ECO:0000256" key="4">
    <source>
        <dbReference type="SAM" id="MobiDB-lite"/>
    </source>
</evidence>